<dbReference type="AlphaFoldDB" id="A0AAQ4F647"/>
<evidence type="ECO:0000313" key="2">
    <source>
        <dbReference type="EMBL" id="KAK8782579.1"/>
    </source>
</evidence>
<keyword evidence="3" id="KW-1185">Reference proteome</keyword>
<feature type="region of interest" description="Disordered" evidence="1">
    <location>
        <begin position="62"/>
        <end position="119"/>
    </location>
</feature>
<evidence type="ECO:0000313" key="3">
    <source>
        <dbReference type="Proteomes" id="UP001321473"/>
    </source>
</evidence>
<evidence type="ECO:0000256" key="1">
    <source>
        <dbReference type="SAM" id="MobiDB-lite"/>
    </source>
</evidence>
<gene>
    <name evidence="2" type="ORF">V5799_016081</name>
</gene>
<dbReference type="Proteomes" id="UP001321473">
    <property type="component" value="Unassembled WGS sequence"/>
</dbReference>
<organism evidence="2 3">
    <name type="scientific">Amblyomma americanum</name>
    <name type="common">Lone star tick</name>
    <dbReference type="NCBI Taxonomy" id="6943"/>
    <lineage>
        <taxon>Eukaryota</taxon>
        <taxon>Metazoa</taxon>
        <taxon>Ecdysozoa</taxon>
        <taxon>Arthropoda</taxon>
        <taxon>Chelicerata</taxon>
        <taxon>Arachnida</taxon>
        <taxon>Acari</taxon>
        <taxon>Parasitiformes</taxon>
        <taxon>Ixodida</taxon>
        <taxon>Ixodoidea</taxon>
        <taxon>Ixodidae</taxon>
        <taxon>Amblyomminae</taxon>
        <taxon>Amblyomma</taxon>
    </lineage>
</organism>
<protein>
    <submittedName>
        <fullName evidence="2">Uncharacterized protein</fullName>
    </submittedName>
</protein>
<accession>A0AAQ4F647</accession>
<name>A0AAQ4F647_AMBAM</name>
<reference evidence="2 3" key="1">
    <citation type="journal article" date="2023" name="Arcadia Sci">
        <title>De novo assembly of a long-read Amblyomma americanum tick genome.</title>
        <authorList>
            <person name="Chou S."/>
            <person name="Poskanzer K.E."/>
            <person name="Rollins M."/>
            <person name="Thuy-Boun P.S."/>
        </authorList>
    </citation>
    <scope>NUCLEOTIDE SEQUENCE [LARGE SCALE GENOMIC DNA]</scope>
    <source>
        <strain evidence="2">F_SG_1</strain>
        <tissue evidence="2">Salivary glands</tissue>
    </source>
</reference>
<sequence length="119" mass="13133">MRQNRAVSQDEDAAMLFLPACFQPMSETVAQKRSSVEGFDSDVSTERHETRCLEACSHRAASADSDPVHRMAHWPGTPPCHSTRPALSVAVTEVRQHRASTPTCRPKRPTGVRRTAPPV</sequence>
<dbReference type="EMBL" id="JARKHS020006532">
    <property type="protein sequence ID" value="KAK8782579.1"/>
    <property type="molecule type" value="Genomic_DNA"/>
</dbReference>
<comment type="caution">
    <text evidence="2">The sequence shown here is derived from an EMBL/GenBank/DDBJ whole genome shotgun (WGS) entry which is preliminary data.</text>
</comment>
<proteinExistence type="predicted"/>